<comment type="similarity">
    <text evidence="1">Belongs to the phD/YefM antitoxin family.</text>
</comment>
<dbReference type="AlphaFoldDB" id="A0A7W5A3X1"/>
<comment type="caution">
    <text evidence="2">The sequence shown here is derived from an EMBL/GenBank/DDBJ whole genome shotgun (WGS) entry which is preliminary data.</text>
</comment>
<dbReference type="SUPFAM" id="SSF143120">
    <property type="entry name" value="YefM-like"/>
    <property type="match status" value="1"/>
</dbReference>
<dbReference type="NCBIfam" id="TIGR01552">
    <property type="entry name" value="phd_fam"/>
    <property type="match status" value="1"/>
</dbReference>
<evidence type="ECO:0000256" key="1">
    <source>
        <dbReference type="ARBA" id="ARBA00009981"/>
    </source>
</evidence>
<gene>
    <name evidence="2" type="ORF">FHS12_002179</name>
</gene>
<accession>A0A7W5A3X1</accession>
<evidence type="ECO:0000313" key="3">
    <source>
        <dbReference type="Proteomes" id="UP000577707"/>
    </source>
</evidence>
<proteinExistence type="inferred from homology"/>
<keyword evidence="3" id="KW-1185">Reference proteome</keyword>
<reference evidence="2 3" key="1">
    <citation type="submission" date="2020-08" db="EMBL/GenBank/DDBJ databases">
        <title>Genomic Encyclopedia of Type Strains, Phase III (KMG-III): the genomes of soil and plant-associated and newly described type strains.</title>
        <authorList>
            <person name="Whitman W."/>
        </authorList>
    </citation>
    <scope>NUCLEOTIDE SEQUENCE [LARGE SCALE GENOMIC DNA]</scope>
    <source>
        <strain evidence="2 3">CECT 3302</strain>
    </source>
</reference>
<dbReference type="EMBL" id="JACHXG010000004">
    <property type="protein sequence ID" value="MBB3089233.1"/>
    <property type="molecule type" value="Genomic_DNA"/>
</dbReference>
<evidence type="ECO:0000313" key="2">
    <source>
        <dbReference type="EMBL" id="MBB3089233.1"/>
    </source>
</evidence>
<dbReference type="InterPro" id="IPR036165">
    <property type="entry name" value="YefM-like_sf"/>
</dbReference>
<sequence>MSTTIPQRDLRNHNAQIIDRVRAGEAFTVTRDGVPVADLVPHVPNTKPPVWRSSDNIPRWDEPGANDDVALDWLADIRSLDEFIDDTIRDPWEEEQQG</sequence>
<dbReference type="Gene3D" id="3.40.1620.10">
    <property type="entry name" value="YefM-like domain"/>
    <property type="match status" value="1"/>
</dbReference>
<protein>
    <submittedName>
        <fullName evidence="2">Prevent-host-death family protein</fullName>
    </submittedName>
</protein>
<dbReference type="Proteomes" id="UP000577707">
    <property type="component" value="Unassembled WGS sequence"/>
</dbReference>
<dbReference type="RefSeq" id="WP_183545075.1">
    <property type="nucleotide sequence ID" value="NZ_BMQT01000002.1"/>
</dbReference>
<organism evidence="2 3">
    <name type="scientific">Nocardioides albus</name>
    <dbReference type="NCBI Taxonomy" id="1841"/>
    <lineage>
        <taxon>Bacteria</taxon>
        <taxon>Bacillati</taxon>
        <taxon>Actinomycetota</taxon>
        <taxon>Actinomycetes</taxon>
        <taxon>Propionibacteriales</taxon>
        <taxon>Nocardioidaceae</taxon>
        <taxon>Nocardioides</taxon>
    </lineage>
</organism>
<name>A0A7W5A3X1_9ACTN</name>